<feature type="domain" description="DUF397" evidence="2">
    <location>
        <begin position="10"/>
        <end position="52"/>
    </location>
</feature>
<evidence type="ECO:0000313" key="4">
    <source>
        <dbReference type="Proteomes" id="UP000727056"/>
    </source>
</evidence>
<sequence>MGREERFAGAEFRTSNYAQPSDACCAEVALGEAVGVRDSKDPDGPAGRTARAQQGGRKWVAGGPGRSDGSIWWTPAAALGRPAGMRWRRAGTEAGRGFPVFRIRGQGPLHIQQGISRQRRSWRRHGRDPSGAP</sequence>
<name>A0ABX1C9W7_9ACTN</name>
<dbReference type="EMBL" id="JAAVJC010000050">
    <property type="protein sequence ID" value="NJQ15056.1"/>
    <property type="molecule type" value="Genomic_DNA"/>
</dbReference>
<feature type="region of interest" description="Disordered" evidence="1">
    <location>
        <begin position="35"/>
        <end position="72"/>
    </location>
</feature>
<dbReference type="InterPro" id="IPR007278">
    <property type="entry name" value="DUF397"/>
</dbReference>
<evidence type="ECO:0000313" key="3">
    <source>
        <dbReference type="EMBL" id="NJQ15056.1"/>
    </source>
</evidence>
<proteinExistence type="predicted"/>
<comment type="caution">
    <text evidence="3">The sequence shown here is derived from an EMBL/GenBank/DDBJ whole genome shotgun (WGS) entry which is preliminary data.</text>
</comment>
<accession>A0ABX1C9W7</accession>
<evidence type="ECO:0000259" key="2">
    <source>
        <dbReference type="Pfam" id="PF04149"/>
    </source>
</evidence>
<feature type="compositionally biased region" description="Basic residues" evidence="1">
    <location>
        <begin position="117"/>
        <end position="126"/>
    </location>
</feature>
<dbReference type="Pfam" id="PF04149">
    <property type="entry name" value="DUF397"/>
    <property type="match status" value="1"/>
</dbReference>
<feature type="region of interest" description="Disordered" evidence="1">
    <location>
        <begin position="109"/>
        <end position="133"/>
    </location>
</feature>
<keyword evidence="4" id="KW-1185">Reference proteome</keyword>
<evidence type="ECO:0000256" key="1">
    <source>
        <dbReference type="SAM" id="MobiDB-lite"/>
    </source>
</evidence>
<organism evidence="3 4">
    <name type="scientific">Streptomyces bohaiensis</name>
    <dbReference type="NCBI Taxonomy" id="1431344"/>
    <lineage>
        <taxon>Bacteria</taxon>
        <taxon>Bacillati</taxon>
        <taxon>Actinomycetota</taxon>
        <taxon>Actinomycetes</taxon>
        <taxon>Kitasatosporales</taxon>
        <taxon>Streptomycetaceae</taxon>
        <taxon>Streptomyces</taxon>
    </lineage>
</organism>
<protein>
    <submittedName>
        <fullName evidence="3">DUF397 domain-containing protein</fullName>
    </submittedName>
</protein>
<dbReference type="RefSeq" id="WP_168087833.1">
    <property type="nucleotide sequence ID" value="NZ_BHZH01000078.1"/>
</dbReference>
<dbReference type="Proteomes" id="UP000727056">
    <property type="component" value="Unassembled WGS sequence"/>
</dbReference>
<reference evidence="3 4" key="1">
    <citation type="submission" date="2020-03" db="EMBL/GenBank/DDBJ databases">
        <title>Draft genome of Streptomyces sp. ventii, isolated from the Axial Seamount in the Pacific Ocean, and resequencing of the two type strains Streptomyces lonarensis strain NCL 716 and Streptomyces bohaiensis strain 11A07.</title>
        <authorList>
            <person name="Loughran R.M."/>
            <person name="Pfannmuller K.M."/>
            <person name="Wasson B.J."/>
            <person name="Deadmond M.C."/>
            <person name="Paddock B.E."/>
            <person name="Koyack M.J."/>
            <person name="Gallegos D.A."/>
            <person name="Mitchell E.A."/>
            <person name="Ushijima B."/>
            <person name="Saw J.H."/>
            <person name="Mcphail K.L."/>
            <person name="Videau P."/>
        </authorList>
    </citation>
    <scope>NUCLEOTIDE SEQUENCE [LARGE SCALE GENOMIC DNA]</scope>
    <source>
        <strain evidence="3 4">11A07</strain>
    </source>
</reference>
<gene>
    <name evidence="3" type="ORF">HCN52_08875</name>
</gene>